<feature type="transmembrane region" description="Helical" evidence="1">
    <location>
        <begin position="108"/>
        <end position="129"/>
    </location>
</feature>
<dbReference type="WBParaSite" id="nRc.2.0.1.t44579-RA">
    <property type="protein sequence ID" value="nRc.2.0.1.t44579-RA"/>
    <property type="gene ID" value="nRc.2.0.1.g44579"/>
</dbReference>
<feature type="transmembrane region" description="Helical" evidence="1">
    <location>
        <begin position="27"/>
        <end position="47"/>
    </location>
</feature>
<proteinExistence type="predicted"/>
<evidence type="ECO:0000256" key="1">
    <source>
        <dbReference type="SAM" id="Phobius"/>
    </source>
</evidence>
<dbReference type="InterPro" id="IPR052854">
    <property type="entry name" value="Serpentine_rcpt_epsilon"/>
</dbReference>
<protein>
    <submittedName>
        <fullName evidence="3">G protein-coupled receptor</fullName>
    </submittedName>
</protein>
<sequence length="278" mass="32254">MNSFRILLAYSREPCRLILPYNDCEKINLIFLAPVVGIHCTMLAIAIQRLNASIFHSYRISRNGLLSAVLLIIEALVIILLLIEVNYLDVNSVDRPCDSFAVRVSDSSIYKAMITILMEKIAMIIFIYLHFSNRKKYVLTINQAINRLKIRYQLMLNIQLNRALLPSAFICFPGFLLTDLLVMTLSQKSYRDRAFQSNLTFLVSILCCTLQPLTFFARNKWFRDPLRKDLLSIFAFRWCRTINRVSDRQTKAYVKDGHENAAEMVTNKYFEDLASAWN</sequence>
<keyword evidence="1" id="KW-1133">Transmembrane helix</keyword>
<reference evidence="3" key="1">
    <citation type="submission" date="2022-11" db="UniProtKB">
        <authorList>
            <consortium name="WormBaseParasite"/>
        </authorList>
    </citation>
    <scope>IDENTIFICATION</scope>
</reference>
<feature type="transmembrane region" description="Helical" evidence="1">
    <location>
        <begin position="163"/>
        <end position="186"/>
    </location>
</feature>
<keyword evidence="2" id="KW-1185">Reference proteome</keyword>
<dbReference type="PANTHER" id="PTHR47518">
    <property type="entry name" value="SERPENTINE RECEPTOR CLASS EPSILON-13-RELATED"/>
    <property type="match status" value="1"/>
</dbReference>
<dbReference type="Proteomes" id="UP000887565">
    <property type="component" value="Unplaced"/>
</dbReference>
<feature type="transmembrane region" description="Helical" evidence="1">
    <location>
        <begin position="198"/>
        <end position="217"/>
    </location>
</feature>
<organism evidence="2 3">
    <name type="scientific">Romanomermis culicivorax</name>
    <name type="common">Nematode worm</name>
    <dbReference type="NCBI Taxonomy" id="13658"/>
    <lineage>
        <taxon>Eukaryota</taxon>
        <taxon>Metazoa</taxon>
        <taxon>Ecdysozoa</taxon>
        <taxon>Nematoda</taxon>
        <taxon>Enoplea</taxon>
        <taxon>Dorylaimia</taxon>
        <taxon>Mermithida</taxon>
        <taxon>Mermithoidea</taxon>
        <taxon>Mermithidae</taxon>
        <taxon>Romanomermis</taxon>
    </lineage>
</organism>
<dbReference type="AlphaFoldDB" id="A0A915L484"/>
<feature type="transmembrane region" description="Helical" evidence="1">
    <location>
        <begin position="68"/>
        <end position="88"/>
    </location>
</feature>
<name>A0A915L484_ROMCU</name>
<evidence type="ECO:0000313" key="2">
    <source>
        <dbReference type="Proteomes" id="UP000887565"/>
    </source>
</evidence>
<evidence type="ECO:0000313" key="3">
    <source>
        <dbReference type="WBParaSite" id="nRc.2.0.1.t44579-RA"/>
    </source>
</evidence>
<accession>A0A915L484</accession>
<dbReference type="PANTHER" id="PTHR47518:SF11">
    <property type="entry name" value="SERPENTINE RECEPTOR, CLASS E (EPSILON)-RELATED"/>
    <property type="match status" value="1"/>
</dbReference>
<keyword evidence="1" id="KW-0812">Transmembrane</keyword>
<keyword evidence="1" id="KW-0472">Membrane</keyword>